<protein>
    <submittedName>
        <fullName evidence="1">Amino acid synthesis family protein</fullName>
    </submittedName>
</protein>
<evidence type="ECO:0000313" key="1">
    <source>
        <dbReference type="EMBL" id="MDI2099638.1"/>
    </source>
</evidence>
<dbReference type="AlphaFoldDB" id="A0AAW6TCA3"/>
<gene>
    <name evidence="1" type="ORF">QF206_11750</name>
</gene>
<evidence type="ECO:0000313" key="2">
    <source>
        <dbReference type="Proteomes" id="UP001321506"/>
    </source>
</evidence>
<dbReference type="Pfam" id="PF06684">
    <property type="entry name" value="AA_synth"/>
    <property type="match status" value="1"/>
</dbReference>
<organism evidence="1 2">
    <name type="scientific">Ruicaihuangia caeni</name>
    <dbReference type="NCBI Taxonomy" id="3042517"/>
    <lineage>
        <taxon>Bacteria</taxon>
        <taxon>Bacillati</taxon>
        <taxon>Actinomycetota</taxon>
        <taxon>Actinomycetes</taxon>
        <taxon>Micrococcales</taxon>
        <taxon>Microbacteriaceae</taxon>
        <taxon>Ruicaihuangia</taxon>
    </lineage>
</organism>
<dbReference type="Proteomes" id="UP001321506">
    <property type="component" value="Unassembled WGS sequence"/>
</dbReference>
<keyword evidence="2" id="KW-1185">Reference proteome</keyword>
<dbReference type="EMBL" id="JASATX010000006">
    <property type="protein sequence ID" value="MDI2099638.1"/>
    <property type="molecule type" value="Genomic_DNA"/>
</dbReference>
<name>A0AAW6TCA3_9MICO</name>
<proteinExistence type="predicted"/>
<dbReference type="RefSeq" id="WP_281489430.1">
    <property type="nucleotide sequence ID" value="NZ_JASATX010000006.1"/>
</dbReference>
<dbReference type="SUPFAM" id="SSF160519">
    <property type="entry name" value="BB2672-like"/>
    <property type="match status" value="1"/>
</dbReference>
<reference evidence="1 2" key="1">
    <citation type="submission" date="2023-04" db="EMBL/GenBank/DDBJ databases">
        <title>Klugiella caeni sp. nov. isolated from the sludge of biochemical tank.</title>
        <authorList>
            <person name="Geng K."/>
        </authorList>
    </citation>
    <scope>NUCLEOTIDE SEQUENCE [LARGE SCALE GENOMIC DNA]</scope>
    <source>
        <strain evidence="1 2">YN-L-19</strain>
    </source>
</reference>
<dbReference type="InterPro" id="IPR009569">
    <property type="entry name" value="AA_synth_put"/>
</dbReference>
<sequence length="189" mass="20117">MSITVRKIVRHREETVREMGQDLTSTHVVAWVAAVIENPYPEGYVQDLVTTADEIGQEIGALLGPPVVELLGEPVEAFGKAALVGLDGEVEHGSALIHNLRFGNEFRNAAEGTELLPAAEKVGPTGSAIDVPLKHKLDAKTRSHHQTITIVIPDAPRPREIVVACVASNAGRPLARLATFGAEVAEVSA</sequence>
<dbReference type="Gene3D" id="3.30.1330.110">
    <property type="entry name" value="BB2672"/>
    <property type="match status" value="1"/>
</dbReference>
<accession>A0AAW6TCA3</accession>
<comment type="caution">
    <text evidence="1">The sequence shown here is derived from an EMBL/GenBank/DDBJ whole genome shotgun (WGS) entry which is preliminary data.</text>
</comment>
<dbReference type="InterPro" id="IPR035936">
    <property type="entry name" value="BB2672"/>
</dbReference>